<feature type="compositionally biased region" description="Basic and acidic residues" evidence="1">
    <location>
        <begin position="46"/>
        <end position="61"/>
    </location>
</feature>
<feature type="region of interest" description="Disordered" evidence="1">
    <location>
        <begin position="1"/>
        <end position="61"/>
    </location>
</feature>
<protein>
    <recommendedName>
        <fullName evidence="4">YuzL family protein</fullName>
    </recommendedName>
</protein>
<keyword evidence="3" id="KW-1185">Reference proteome</keyword>
<evidence type="ECO:0000313" key="2">
    <source>
        <dbReference type="EMBL" id="GHO53450.1"/>
    </source>
</evidence>
<gene>
    <name evidence="2" type="ORF">KSB_19250</name>
</gene>
<feature type="compositionally biased region" description="Basic and acidic residues" evidence="1">
    <location>
        <begin position="25"/>
        <end position="37"/>
    </location>
</feature>
<dbReference type="Proteomes" id="UP000654345">
    <property type="component" value="Unassembled WGS sequence"/>
</dbReference>
<accession>A0ABQ3ULB0</accession>
<organism evidence="2 3">
    <name type="scientific">Ktedonobacter robiniae</name>
    <dbReference type="NCBI Taxonomy" id="2778365"/>
    <lineage>
        <taxon>Bacteria</taxon>
        <taxon>Bacillati</taxon>
        <taxon>Chloroflexota</taxon>
        <taxon>Ktedonobacteria</taxon>
        <taxon>Ktedonobacterales</taxon>
        <taxon>Ktedonobacteraceae</taxon>
        <taxon>Ktedonobacter</taxon>
    </lineage>
</organism>
<evidence type="ECO:0000256" key="1">
    <source>
        <dbReference type="SAM" id="MobiDB-lite"/>
    </source>
</evidence>
<comment type="caution">
    <text evidence="2">The sequence shown here is derived from an EMBL/GenBank/DDBJ whole genome shotgun (WGS) entry which is preliminary data.</text>
</comment>
<evidence type="ECO:0008006" key="4">
    <source>
        <dbReference type="Google" id="ProtNLM"/>
    </source>
</evidence>
<proteinExistence type="predicted"/>
<dbReference type="EMBL" id="BNJG01000001">
    <property type="protein sequence ID" value="GHO53450.1"/>
    <property type="molecule type" value="Genomic_DNA"/>
</dbReference>
<sequence length="61" mass="6650">MRVAYLHIPGKNTRHHSGSGVAGSVKRDSRKVGETKGEQANNQDQAQEHGAREKGKGNKKK</sequence>
<name>A0ABQ3ULB0_9CHLR</name>
<evidence type="ECO:0000313" key="3">
    <source>
        <dbReference type="Proteomes" id="UP000654345"/>
    </source>
</evidence>
<reference evidence="2 3" key="1">
    <citation type="journal article" date="2021" name="Int. J. Syst. Evol. Microbiol.">
        <title>Reticulibacter mediterranei gen. nov., sp. nov., within the new family Reticulibacteraceae fam. nov., and Ktedonospora formicarum gen. nov., sp. nov., Ktedonobacter robiniae sp. nov., Dictyobacter formicarum sp. nov. and Dictyobacter arantiisoli sp. nov., belonging to the class Ktedonobacteria.</title>
        <authorList>
            <person name="Yabe S."/>
            <person name="Zheng Y."/>
            <person name="Wang C.M."/>
            <person name="Sakai Y."/>
            <person name="Abe K."/>
            <person name="Yokota A."/>
            <person name="Donadio S."/>
            <person name="Cavaletti L."/>
            <person name="Monciardini P."/>
        </authorList>
    </citation>
    <scope>NUCLEOTIDE SEQUENCE [LARGE SCALE GENOMIC DNA]</scope>
    <source>
        <strain evidence="2 3">SOSP1-30</strain>
    </source>
</reference>